<feature type="compositionally biased region" description="Basic and acidic residues" evidence="7">
    <location>
        <begin position="354"/>
        <end position="363"/>
    </location>
</feature>
<feature type="compositionally biased region" description="Basic and acidic residues" evidence="7">
    <location>
        <begin position="1256"/>
        <end position="1270"/>
    </location>
</feature>
<dbReference type="CDD" id="cd22673">
    <property type="entry name" value="FHA_Ki67"/>
    <property type="match status" value="1"/>
</dbReference>
<feature type="region of interest" description="Disordered" evidence="7">
    <location>
        <begin position="198"/>
        <end position="284"/>
    </location>
</feature>
<evidence type="ECO:0000313" key="10">
    <source>
        <dbReference type="Proteomes" id="UP001314229"/>
    </source>
</evidence>
<feature type="compositionally biased region" description="Basic and acidic residues" evidence="7">
    <location>
        <begin position="712"/>
        <end position="721"/>
    </location>
</feature>
<comment type="subcellular location">
    <subcellularLocation>
        <location evidence="1">Nucleus</location>
    </subcellularLocation>
</comment>
<feature type="region of interest" description="Disordered" evidence="7">
    <location>
        <begin position="871"/>
        <end position="899"/>
    </location>
</feature>
<dbReference type="SMART" id="SM01295">
    <property type="entry name" value="K167R"/>
    <property type="match status" value="1"/>
</dbReference>
<dbReference type="SUPFAM" id="SSF49879">
    <property type="entry name" value="SMAD/FHA domain"/>
    <property type="match status" value="1"/>
</dbReference>
<feature type="compositionally biased region" description="Basic and acidic residues" evidence="7">
    <location>
        <begin position="1430"/>
        <end position="1449"/>
    </location>
</feature>
<evidence type="ECO:0000313" key="9">
    <source>
        <dbReference type="EMBL" id="CAK6964099.1"/>
    </source>
</evidence>
<feature type="compositionally biased region" description="Basic and acidic residues" evidence="7">
    <location>
        <begin position="1714"/>
        <end position="1729"/>
    </location>
</feature>
<feature type="compositionally biased region" description="Polar residues" evidence="7">
    <location>
        <begin position="255"/>
        <end position="264"/>
    </location>
</feature>
<accession>A0AAV1P1D8</accession>
<comment type="caution">
    <text evidence="9">The sequence shown here is derived from an EMBL/GenBank/DDBJ whole genome shotgun (WGS) entry which is preliminary data.</text>
</comment>
<feature type="compositionally biased region" description="Basic residues" evidence="7">
    <location>
        <begin position="1173"/>
        <end position="1182"/>
    </location>
</feature>
<feature type="region of interest" description="Disordered" evidence="7">
    <location>
        <begin position="1065"/>
        <end position="1850"/>
    </location>
</feature>
<proteinExistence type="predicted"/>
<feature type="compositionally biased region" description="Basic and acidic residues" evidence="7">
    <location>
        <begin position="1150"/>
        <end position="1165"/>
    </location>
</feature>
<dbReference type="InterPro" id="IPR029334">
    <property type="entry name" value="PP1-bd"/>
</dbReference>
<dbReference type="GO" id="GO:0007088">
    <property type="term" value="P:regulation of mitotic nuclear division"/>
    <property type="evidence" value="ECO:0007669"/>
    <property type="project" value="TreeGrafter"/>
</dbReference>
<evidence type="ECO:0000259" key="8">
    <source>
        <dbReference type="PROSITE" id="PS50006"/>
    </source>
</evidence>
<keyword evidence="2" id="KW-1017">Isopeptide bond</keyword>
<dbReference type="GO" id="GO:0005634">
    <property type="term" value="C:nucleus"/>
    <property type="evidence" value="ECO:0007669"/>
    <property type="project" value="UniProtKB-SubCell"/>
</dbReference>
<feature type="compositionally biased region" description="Polar residues" evidence="7">
    <location>
        <begin position="507"/>
        <end position="547"/>
    </location>
</feature>
<feature type="region of interest" description="Disordered" evidence="7">
    <location>
        <begin position="947"/>
        <end position="984"/>
    </location>
</feature>
<feature type="region of interest" description="Disordered" evidence="7">
    <location>
        <begin position="434"/>
        <end position="557"/>
    </location>
</feature>
<dbReference type="Pfam" id="PF00498">
    <property type="entry name" value="FHA"/>
    <property type="match status" value="1"/>
</dbReference>
<evidence type="ECO:0000256" key="5">
    <source>
        <dbReference type="ARBA" id="ARBA00023242"/>
    </source>
</evidence>
<dbReference type="PANTHER" id="PTHR21603:SF17">
    <property type="entry name" value="PROLIFERATION MARKER PROTEIN KI-67"/>
    <property type="match status" value="1"/>
</dbReference>
<feature type="compositionally biased region" description="Low complexity" evidence="7">
    <location>
        <begin position="1686"/>
        <end position="1696"/>
    </location>
</feature>
<feature type="compositionally biased region" description="Polar residues" evidence="7">
    <location>
        <begin position="1509"/>
        <end position="1519"/>
    </location>
</feature>
<dbReference type="PROSITE" id="PS50006">
    <property type="entry name" value="FHA_DOMAIN"/>
    <property type="match status" value="1"/>
</dbReference>
<protein>
    <submittedName>
        <fullName evidence="9">Proliferation marker protein Ki-67-like</fullName>
    </submittedName>
</protein>
<keyword evidence="10" id="KW-1185">Reference proteome</keyword>
<feature type="compositionally biased region" description="Polar residues" evidence="7">
    <location>
        <begin position="1587"/>
        <end position="1606"/>
    </location>
</feature>
<feature type="domain" description="FHA" evidence="8">
    <location>
        <begin position="26"/>
        <end position="76"/>
    </location>
</feature>
<gene>
    <name evidence="9" type="ORF">FSCOSCO3_A006341</name>
</gene>
<dbReference type="Pfam" id="PF15276">
    <property type="entry name" value="PP1_bind"/>
    <property type="match status" value="1"/>
</dbReference>
<keyword evidence="5" id="KW-0539">Nucleus</keyword>
<name>A0AAV1P1D8_SCOSC</name>
<feature type="region of interest" description="Disordered" evidence="7">
    <location>
        <begin position="706"/>
        <end position="733"/>
    </location>
</feature>
<organism evidence="9 10">
    <name type="scientific">Scomber scombrus</name>
    <name type="common">Atlantic mackerel</name>
    <name type="synonym">Scomber vernalis</name>
    <dbReference type="NCBI Taxonomy" id="13677"/>
    <lineage>
        <taxon>Eukaryota</taxon>
        <taxon>Metazoa</taxon>
        <taxon>Chordata</taxon>
        <taxon>Craniata</taxon>
        <taxon>Vertebrata</taxon>
        <taxon>Euteleostomi</taxon>
        <taxon>Actinopterygii</taxon>
        <taxon>Neopterygii</taxon>
        <taxon>Teleostei</taxon>
        <taxon>Neoteleostei</taxon>
        <taxon>Acanthomorphata</taxon>
        <taxon>Pelagiaria</taxon>
        <taxon>Scombriformes</taxon>
        <taxon>Scombridae</taxon>
        <taxon>Scomber</taxon>
    </lineage>
</organism>
<feature type="compositionally biased region" description="Polar residues" evidence="7">
    <location>
        <begin position="1770"/>
        <end position="1786"/>
    </location>
</feature>
<dbReference type="InterPro" id="IPR012568">
    <property type="entry name" value="KI67R"/>
</dbReference>
<evidence type="ECO:0000256" key="4">
    <source>
        <dbReference type="ARBA" id="ARBA00022843"/>
    </source>
</evidence>
<feature type="compositionally biased region" description="Basic and acidic residues" evidence="7">
    <location>
        <begin position="1826"/>
        <end position="1840"/>
    </location>
</feature>
<dbReference type="GO" id="GO:0051983">
    <property type="term" value="P:regulation of chromosome segregation"/>
    <property type="evidence" value="ECO:0007669"/>
    <property type="project" value="TreeGrafter"/>
</dbReference>
<dbReference type="Proteomes" id="UP001314229">
    <property type="component" value="Unassembled WGS sequence"/>
</dbReference>
<feature type="compositionally biased region" description="Acidic residues" evidence="7">
    <location>
        <begin position="1539"/>
        <end position="1555"/>
    </location>
</feature>
<feature type="compositionally biased region" description="Polar residues" evidence="7">
    <location>
        <begin position="1140"/>
        <end position="1149"/>
    </location>
</feature>
<dbReference type="InterPro" id="IPR000253">
    <property type="entry name" value="FHA_dom"/>
</dbReference>
<keyword evidence="3" id="KW-0597">Phosphoprotein</keyword>
<keyword evidence="6" id="KW-0131">Cell cycle</keyword>
<dbReference type="InterPro" id="IPR008984">
    <property type="entry name" value="SMAD_FHA_dom_sf"/>
</dbReference>
<feature type="compositionally biased region" description="Polar residues" evidence="7">
    <location>
        <begin position="1814"/>
        <end position="1823"/>
    </location>
</feature>
<sequence>MPLHGKIVVVKRSGVDGTEFPLTATCLFGRKPTCDIRIQLPQVSKEHCRIDFNENKEVILTNLSSVNPTRVNGEALQQSERLKHGDVITIIDRSFRFEYPPAPTPKKRSSVGGKSETLKVLQDQHVGDTVAVGTGEKRISEVSTDPHLKDGTNHDNIQRALEKTVAVESKEDDSLLQSKTNSPFNDLYQMIKKSLDVKTPRKSSSSKFQTPSSKFCTPKHGTVGEINETPAMSTEDTPKKDEANVSLVAGEMNGEAQSISNGTPKSVKKQRRSSQVPATEMVRPVVEEADNAKLEAITPQKFTVSEVIEQISAETPKSPMRRRSKEATPAKEQEQATPAQKTEHLRRTSPRNSGKVEKVEELSKKRKSGELAADLPKQKMKKKRVSFGGYLSPELFDKKLPPDSPLRKGAAPRRSLCLIKPKISLLRRASVIGLDFEEHPPGKKSPKSRSPSAKAASPGKKSPKSKASSPKAQSPGKKSPNSKSSSATGRSPSKNKLETPTAKRRSSLTPQENTATVVTPTKTPLSSQVNTPSVQGRFSVSRINTPSPVVEDAGMDPVSTLTVTPKIPLRRKSMKSTSRKTPSLAKSAVKVMHRRSGISRASMKALNSWADIVKFGQTKVQVAPPAKKTVNKKPVKKTVPKPQTPARKLISNASTGHANSPVTIVVGRAHKQKVVHPTGNAPRVVTNTALFQKNMKMDEDLTGVSEMFKTPANERKRRSEINEDSAPKTPVENLSTSVVEPSVLNTPEELGEMIVSPLNVASIVKERRYNSEAVQRLLNGDEESNSVSDTSTLEINTDESGEQQCMDLKTTSVTTPKQKPELSECLTGVKRIMKTPRPKSEPLEDIRGKLLKTPKQKPEQQECLTGVKRIMKTPRQKSEPLEDIRGNLLKTPKQKPEPQECLSGVKRIMKTPEPEAEPLEHVHEELLKTAQVADVTCDAVKELEIPAHVEESENLPEKTDMETPNLKSSPVATEVEDQTRPDCGSDIAKELDFAHEEQHDVVPCAQSEEGPSDVIQDVPQVDVANGDENEVVCAQLEVPSALDANEPSDIKETISQAAVDKILPEEQLQAETATSEVTEMHATATDDEKKPVQGRRATTVESKAAEDKQEATENSEDPIVPTPARGRRGKKTEETAPSAVKQTTRNRNAKSTESKDAELTQEERSPLPSKVATKPKRGRNAKKNPDQAETVQEVATEMVPEPESEQITPVEHAAYDSGAPLEKPAVKPKRGRKTKQESEQSQSVPEQQDVPSTHSEQVDKAKEADVKEVSSEQLAVVPVEGDESKSSDAVETVTEMVQKKPVRGRKAKLVEPKAAEDNQEAAEPCEDLPVRGGRRGKRTAATAPPAVRKTTRGRNAKSQDISDDQPEILPEKAEETNPLPEISPEATPEETPINTSQEEIESAAPEMEVVSKPSRGRKAKHTPVEPPQSEPEKSEIVSDKHLLAADEPQKSAPTQRRGRKRNPDTVDQNEVTEDTVVAVETKKPSKPPVRAKRGRNAKQEEETVENDSKTTSVETTKSQEPGKKSRRTRKAEQDHVKPEEEEVQTVETLVPEEAEVPLAAKPVKMNEQATVPAKPVRGGRRAKQDTESVTPVKSTETQEVLVVSTTEKPKRGRRGKQVAEEVNITAEVPEGKPDHEPETEENQENVAAVKTSRARGAKTAKSEISLAVPAKRARRGAAPSHEETSTEAAATASESAPISVEPVKRGRRAAAKPTSDEATVRSDQVKLTEDLSSAAVEDKKTSKKSVKWKGDLNVHEITPLKAVCGKKSKSGGQDDTESNNAAQSANETEEKDLSVKVVESQPAKRARRVAKVTDVTTESTSKVNPKKGDIKQVVEVETPPKTRRGRSAKK</sequence>
<evidence type="ECO:0000256" key="2">
    <source>
        <dbReference type="ARBA" id="ARBA00022499"/>
    </source>
</evidence>
<feature type="compositionally biased region" description="Low complexity" evidence="7">
    <location>
        <begin position="1239"/>
        <end position="1252"/>
    </location>
</feature>
<dbReference type="PANTHER" id="PTHR21603">
    <property type="entry name" value="ANTIGEN KI-67-LIKE PROTEIN"/>
    <property type="match status" value="1"/>
</dbReference>
<evidence type="ECO:0000256" key="6">
    <source>
        <dbReference type="ARBA" id="ARBA00023306"/>
    </source>
</evidence>
<dbReference type="GO" id="GO:0005694">
    <property type="term" value="C:chromosome"/>
    <property type="evidence" value="ECO:0007669"/>
    <property type="project" value="TreeGrafter"/>
</dbReference>
<evidence type="ECO:0000256" key="1">
    <source>
        <dbReference type="ARBA" id="ARBA00004123"/>
    </source>
</evidence>
<dbReference type="SMART" id="SM00240">
    <property type="entry name" value="FHA"/>
    <property type="match status" value="1"/>
</dbReference>
<feature type="compositionally biased region" description="Basic and acidic residues" evidence="7">
    <location>
        <begin position="947"/>
        <end position="961"/>
    </location>
</feature>
<feature type="compositionally biased region" description="Acidic residues" evidence="7">
    <location>
        <begin position="1317"/>
        <end position="1326"/>
    </location>
</feature>
<feature type="region of interest" description="Disordered" evidence="7">
    <location>
        <begin position="303"/>
        <end position="422"/>
    </location>
</feature>
<feature type="compositionally biased region" description="Low complexity" evidence="7">
    <location>
        <begin position="448"/>
        <end position="486"/>
    </location>
</feature>
<dbReference type="EMBL" id="CAWUFR010000070">
    <property type="protein sequence ID" value="CAK6964099.1"/>
    <property type="molecule type" value="Genomic_DNA"/>
</dbReference>
<feature type="compositionally biased region" description="Basic residues" evidence="7">
    <location>
        <begin position="1841"/>
        <end position="1850"/>
    </location>
</feature>
<keyword evidence="4" id="KW-0832">Ubl conjugation</keyword>
<evidence type="ECO:0000256" key="7">
    <source>
        <dbReference type="SAM" id="MobiDB-lite"/>
    </source>
</evidence>
<feature type="compositionally biased region" description="Basic and acidic residues" evidence="7">
    <location>
        <begin position="325"/>
        <end position="334"/>
    </location>
</feature>
<evidence type="ECO:0000256" key="3">
    <source>
        <dbReference type="ARBA" id="ARBA00022553"/>
    </source>
</evidence>
<feature type="compositionally biased region" description="Low complexity" evidence="7">
    <location>
        <begin position="202"/>
        <end position="214"/>
    </location>
</feature>
<reference evidence="9 10" key="1">
    <citation type="submission" date="2024-01" db="EMBL/GenBank/DDBJ databases">
        <authorList>
            <person name="Alioto T."/>
            <person name="Alioto T."/>
            <person name="Gomez Garrido J."/>
        </authorList>
    </citation>
    <scope>NUCLEOTIDE SEQUENCE [LARGE SCALE GENOMIC DNA]</scope>
</reference>
<dbReference type="Gene3D" id="2.60.200.20">
    <property type="match status" value="1"/>
</dbReference>
<feature type="compositionally biased region" description="Basic and acidic residues" evidence="7">
    <location>
        <begin position="876"/>
        <end position="885"/>
    </location>
</feature>